<dbReference type="InterPro" id="IPR036868">
    <property type="entry name" value="TusA-like_sf"/>
</dbReference>
<dbReference type="PANTHER" id="PTHR33279">
    <property type="entry name" value="SULFUR CARRIER PROTEIN YEDF-RELATED"/>
    <property type="match status" value="1"/>
</dbReference>
<dbReference type="InterPro" id="IPR001455">
    <property type="entry name" value="TusA-like"/>
</dbReference>
<dbReference type="Proteomes" id="UP000030004">
    <property type="component" value="Unassembled WGS sequence"/>
</dbReference>
<reference evidence="3 4" key="1">
    <citation type="journal article" date="2015" name="Antonie Van Leeuwenhoek">
        <title>Pseudooceanicola atlanticus gen. nov. sp. nov., isolated from surface seawater of the Atlantic Ocean and reclassification of Oceanicola batsensis, Oceanicola marinus, Oceanicola nitratireducens, Oceanicola nanhaiensis, Oceanicola antarcticus and Oceanicola flagellatus, as Pseudooceanicola batsensis comb. nov., Pseudooceanicola marinus comb. nov., Pseudooceanicola nitratireducens comb. nov., Pseudooceanicola nanhaiensis comb. nov., Pseudooceanicola antarcticus comb. nov., and Pseudooceanicola flagellatus comb. nov.</title>
        <authorList>
            <person name="Lai Q."/>
            <person name="Li G."/>
            <person name="Liu X."/>
            <person name="Du Y."/>
            <person name="Sun F."/>
            <person name="Shao Z."/>
        </authorList>
    </citation>
    <scope>NUCLEOTIDE SEQUENCE [LARGE SCALE GENOMIC DNA]</scope>
    <source>
        <strain evidence="3 4">22II-s11g</strain>
    </source>
</reference>
<dbReference type="EMBL" id="AQQX01000003">
    <property type="protein sequence ID" value="KGM48690.1"/>
    <property type="molecule type" value="Genomic_DNA"/>
</dbReference>
<keyword evidence="4" id="KW-1185">Reference proteome</keyword>
<evidence type="ECO:0000313" key="4">
    <source>
        <dbReference type="Proteomes" id="UP000030004"/>
    </source>
</evidence>
<comment type="similarity">
    <text evidence="1">Belongs to the sulfur carrier protein TusA family.</text>
</comment>
<dbReference type="STRING" id="1461694.ATO9_08170"/>
<dbReference type="PANTHER" id="PTHR33279:SF6">
    <property type="entry name" value="SULFUR CARRIER PROTEIN YEDF-RELATED"/>
    <property type="match status" value="1"/>
</dbReference>
<dbReference type="RefSeq" id="WP_043747468.1">
    <property type="nucleotide sequence ID" value="NZ_AQQX01000003.1"/>
</dbReference>
<gene>
    <name evidence="3" type="ORF">ATO9_08170</name>
</gene>
<dbReference type="OrthoDB" id="9797551at2"/>
<dbReference type="PROSITE" id="PS01148">
    <property type="entry name" value="UPF0033"/>
    <property type="match status" value="1"/>
</dbReference>
<dbReference type="SUPFAM" id="SSF64307">
    <property type="entry name" value="SirA-like"/>
    <property type="match status" value="1"/>
</dbReference>
<name>A0A0A0EEF4_9RHOB</name>
<accession>A0A0A0EEF4</accession>
<evidence type="ECO:0000259" key="2">
    <source>
        <dbReference type="PROSITE" id="PS01148"/>
    </source>
</evidence>
<sequence>MDDVDIDAIGLLCPLPVLRLRKRLQPLASGDSLTMLADDPVAAIDIPHFCHEEGHALLENRAEGEARYFVIRKG</sequence>
<evidence type="ECO:0000256" key="1">
    <source>
        <dbReference type="ARBA" id="ARBA00008984"/>
    </source>
</evidence>
<dbReference type="eggNOG" id="COG0425">
    <property type="taxonomic scope" value="Bacteria"/>
</dbReference>
<dbReference type="Gene3D" id="3.30.110.40">
    <property type="entry name" value="TusA-like domain"/>
    <property type="match status" value="1"/>
</dbReference>
<dbReference type="Pfam" id="PF01206">
    <property type="entry name" value="TusA"/>
    <property type="match status" value="1"/>
</dbReference>
<comment type="caution">
    <text evidence="3">The sequence shown here is derived from an EMBL/GenBank/DDBJ whole genome shotgun (WGS) entry which is preliminary data.</text>
</comment>
<proteinExistence type="inferred from homology"/>
<feature type="domain" description="UPF0033" evidence="2">
    <location>
        <begin position="6"/>
        <end position="30"/>
    </location>
</feature>
<evidence type="ECO:0000313" key="3">
    <source>
        <dbReference type="EMBL" id="KGM48690.1"/>
    </source>
</evidence>
<protein>
    <submittedName>
        <fullName evidence="3">Preprotein translocase subunit TatB</fullName>
    </submittedName>
</protein>
<organism evidence="3 4">
    <name type="scientific">Pseudooceanicola atlanticus</name>
    <dbReference type="NCBI Taxonomy" id="1461694"/>
    <lineage>
        <taxon>Bacteria</taxon>
        <taxon>Pseudomonadati</taxon>
        <taxon>Pseudomonadota</taxon>
        <taxon>Alphaproteobacteria</taxon>
        <taxon>Rhodobacterales</taxon>
        <taxon>Paracoccaceae</taxon>
        <taxon>Pseudooceanicola</taxon>
    </lineage>
</organism>
<dbReference type="AlphaFoldDB" id="A0A0A0EEF4"/>
<dbReference type="CDD" id="cd00291">
    <property type="entry name" value="SirA_YedF_YeeD"/>
    <property type="match status" value="1"/>
</dbReference>